<keyword evidence="2" id="KW-1185">Reference proteome</keyword>
<dbReference type="OrthoDB" id="2745866at2759"/>
<organism evidence="1 2">
    <name type="scientific">Austropuccinia psidii MF-1</name>
    <dbReference type="NCBI Taxonomy" id="1389203"/>
    <lineage>
        <taxon>Eukaryota</taxon>
        <taxon>Fungi</taxon>
        <taxon>Dikarya</taxon>
        <taxon>Basidiomycota</taxon>
        <taxon>Pucciniomycotina</taxon>
        <taxon>Pucciniomycetes</taxon>
        <taxon>Pucciniales</taxon>
        <taxon>Sphaerophragmiaceae</taxon>
        <taxon>Austropuccinia</taxon>
    </lineage>
</organism>
<accession>A0A9Q3EAL8</accession>
<protein>
    <submittedName>
        <fullName evidence="1">Uncharacterized protein</fullName>
    </submittedName>
</protein>
<comment type="caution">
    <text evidence="1">The sequence shown here is derived from an EMBL/GenBank/DDBJ whole genome shotgun (WGS) entry which is preliminary data.</text>
</comment>
<sequence>MRNQIVCITNDKSSVNNQICHEIQAMCPSFSASTQSIRCMAHMIHLAERDGLNALSKGSTSSPEYKVGDLGQMAISNLVDPPNGQKIKIQSLRVLLASGHI</sequence>
<gene>
    <name evidence="1" type="ORF">O181_055375</name>
</gene>
<dbReference type="EMBL" id="AVOT02024764">
    <property type="protein sequence ID" value="MBW0515660.1"/>
    <property type="molecule type" value="Genomic_DNA"/>
</dbReference>
<name>A0A9Q3EAL8_9BASI</name>
<proteinExistence type="predicted"/>
<dbReference type="Proteomes" id="UP000765509">
    <property type="component" value="Unassembled WGS sequence"/>
</dbReference>
<dbReference type="AlphaFoldDB" id="A0A9Q3EAL8"/>
<reference evidence="1" key="1">
    <citation type="submission" date="2021-03" db="EMBL/GenBank/DDBJ databases">
        <title>Draft genome sequence of rust myrtle Austropuccinia psidii MF-1, a brazilian biotype.</title>
        <authorList>
            <person name="Quecine M.C."/>
            <person name="Pachon D.M.R."/>
            <person name="Bonatelli M.L."/>
            <person name="Correr F.H."/>
            <person name="Franceschini L.M."/>
            <person name="Leite T.F."/>
            <person name="Margarido G.R.A."/>
            <person name="Almeida C.A."/>
            <person name="Ferrarezi J.A."/>
            <person name="Labate C.A."/>
        </authorList>
    </citation>
    <scope>NUCLEOTIDE SEQUENCE</scope>
    <source>
        <strain evidence="1">MF-1</strain>
    </source>
</reference>
<evidence type="ECO:0000313" key="1">
    <source>
        <dbReference type="EMBL" id="MBW0515660.1"/>
    </source>
</evidence>
<evidence type="ECO:0000313" key="2">
    <source>
        <dbReference type="Proteomes" id="UP000765509"/>
    </source>
</evidence>